<keyword evidence="1" id="KW-0472">Membrane</keyword>
<gene>
    <name evidence="2" type="ORF">J2Z80_000372</name>
</gene>
<accession>A0ABS4NB50</accession>
<organism evidence="2 3">
    <name type="scientific">Thermoanaerobacterium butyriciformans</name>
    <dbReference type="NCBI Taxonomy" id="1702242"/>
    <lineage>
        <taxon>Bacteria</taxon>
        <taxon>Bacillati</taxon>
        <taxon>Bacillota</taxon>
        <taxon>Clostridia</taxon>
        <taxon>Thermoanaerobacterales</taxon>
        <taxon>Thermoanaerobacteraceae</taxon>
        <taxon>Thermoanaerobacterium</taxon>
    </lineage>
</organism>
<name>A0ABS4NB50_9THEO</name>
<proteinExistence type="predicted"/>
<evidence type="ECO:0000256" key="1">
    <source>
        <dbReference type="SAM" id="Phobius"/>
    </source>
</evidence>
<feature type="transmembrane region" description="Helical" evidence="1">
    <location>
        <begin position="7"/>
        <end position="24"/>
    </location>
</feature>
<protein>
    <submittedName>
        <fullName evidence="2">Uncharacterized protein</fullName>
    </submittedName>
</protein>
<comment type="caution">
    <text evidence="2">The sequence shown here is derived from an EMBL/GenBank/DDBJ whole genome shotgun (WGS) entry which is preliminary data.</text>
</comment>
<sequence length="53" mass="6214">MQDDNIVIYFLSAFFFVVFSIICLESFPMLVAIIMILIGLIFLLNDIRNNKKR</sequence>
<dbReference type="RefSeq" id="WP_209452840.1">
    <property type="nucleotide sequence ID" value="NZ_JAGGLT010000002.1"/>
</dbReference>
<evidence type="ECO:0000313" key="2">
    <source>
        <dbReference type="EMBL" id="MBP2070874.1"/>
    </source>
</evidence>
<evidence type="ECO:0000313" key="3">
    <source>
        <dbReference type="Proteomes" id="UP001166402"/>
    </source>
</evidence>
<reference evidence="2" key="1">
    <citation type="submission" date="2021-03" db="EMBL/GenBank/DDBJ databases">
        <title>Genomic Encyclopedia of Type Strains, Phase IV (KMG-IV): sequencing the most valuable type-strain genomes for metagenomic binning, comparative biology and taxonomic classification.</title>
        <authorList>
            <person name="Goeker M."/>
        </authorList>
    </citation>
    <scope>NUCLEOTIDE SEQUENCE</scope>
    <source>
        <strain evidence="2">DSM 101588</strain>
    </source>
</reference>
<dbReference type="EMBL" id="JAGGLT010000002">
    <property type="protein sequence ID" value="MBP2070874.1"/>
    <property type="molecule type" value="Genomic_DNA"/>
</dbReference>
<dbReference type="Proteomes" id="UP001166402">
    <property type="component" value="Unassembled WGS sequence"/>
</dbReference>
<keyword evidence="1" id="KW-1133">Transmembrane helix</keyword>
<feature type="transmembrane region" description="Helical" evidence="1">
    <location>
        <begin position="30"/>
        <end position="47"/>
    </location>
</feature>
<keyword evidence="3" id="KW-1185">Reference proteome</keyword>
<keyword evidence="1" id="KW-0812">Transmembrane</keyword>